<evidence type="ECO:0000259" key="1">
    <source>
        <dbReference type="PROSITE" id="PS50053"/>
    </source>
</evidence>
<gene>
    <name evidence="2" type="ORF">EST38_g6211</name>
</gene>
<evidence type="ECO:0000313" key="3">
    <source>
        <dbReference type="Proteomes" id="UP000290288"/>
    </source>
</evidence>
<feature type="domain" description="Ubiquitin-like" evidence="1">
    <location>
        <begin position="125"/>
        <end position="200"/>
    </location>
</feature>
<keyword evidence="3" id="KW-1185">Reference proteome</keyword>
<dbReference type="SMART" id="SM00213">
    <property type="entry name" value="UBQ"/>
    <property type="match status" value="1"/>
</dbReference>
<dbReference type="PROSITE" id="PS50053">
    <property type="entry name" value="UBIQUITIN_2"/>
    <property type="match status" value="1"/>
</dbReference>
<organism evidence="2 3">
    <name type="scientific">Candolleomyces aberdarensis</name>
    <dbReference type="NCBI Taxonomy" id="2316362"/>
    <lineage>
        <taxon>Eukaryota</taxon>
        <taxon>Fungi</taxon>
        <taxon>Dikarya</taxon>
        <taxon>Basidiomycota</taxon>
        <taxon>Agaricomycotina</taxon>
        <taxon>Agaricomycetes</taxon>
        <taxon>Agaricomycetidae</taxon>
        <taxon>Agaricales</taxon>
        <taxon>Agaricineae</taxon>
        <taxon>Psathyrellaceae</taxon>
        <taxon>Candolleomyces</taxon>
    </lineage>
</organism>
<dbReference type="InterPro" id="IPR019956">
    <property type="entry name" value="Ubiquitin_dom"/>
</dbReference>
<accession>A0A4V1Q3T0</accession>
<dbReference type="AlphaFoldDB" id="A0A4V1Q3T0"/>
<sequence>MSARPNTRGRGNDAMANLLLLDYKGRLTVVPRPQGYQSLLQSLRRYIPDIPHDHGDFVFGTNELAISQGKFVIISDDAFEMVVPLIHTIKVVPLPRNETGGQISASETSQTVAGVKRRREDSEPGNIIIRTLTNTTWTVSCSSSDTIARVKELVRNKEGIPPEHQRFMYNGAELQDDRTLADYSVQTGATITLILKLRGGKPVIYLFPPVASRISVKLLLVPEWEFSAIYPVVPVKNTPQGQELEWVVHASPDGGLKELNTGLEVSYLYWEAETNTHNILSPPSSPILSPTGTVAEAFVPNHPNVNTTNSVLLEVEKITPYLDSSLKALGLHAEAQTSFITYYSPRALRETGVLQETQQG</sequence>
<protein>
    <recommendedName>
        <fullName evidence="1">Ubiquitin-like domain-containing protein</fullName>
    </recommendedName>
</protein>
<dbReference type="SUPFAM" id="SSF54236">
    <property type="entry name" value="Ubiquitin-like"/>
    <property type="match status" value="1"/>
</dbReference>
<dbReference type="OrthoDB" id="428577at2759"/>
<comment type="caution">
    <text evidence="2">The sequence shown here is derived from an EMBL/GenBank/DDBJ whole genome shotgun (WGS) entry which is preliminary data.</text>
</comment>
<dbReference type="STRING" id="2316362.A0A4V1Q3T0"/>
<dbReference type="Gene3D" id="3.10.20.90">
    <property type="entry name" value="Phosphatidylinositol 3-kinase Catalytic Subunit, Chain A, domain 1"/>
    <property type="match status" value="1"/>
</dbReference>
<name>A0A4V1Q3T0_9AGAR</name>
<proteinExistence type="predicted"/>
<dbReference type="Proteomes" id="UP000290288">
    <property type="component" value="Unassembled WGS sequence"/>
</dbReference>
<dbReference type="PRINTS" id="PR00348">
    <property type="entry name" value="UBIQUITIN"/>
</dbReference>
<dbReference type="PANTHER" id="PTHR10666">
    <property type="entry name" value="UBIQUITIN"/>
    <property type="match status" value="1"/>
</dbReference>
<dbReference type="InterPro" id="IPR029071">
    <property type="entry name" value="Ubiquitin-like_domsf"/>
</dbReference>
<reference evidence="2 3" key="1">
    <citation type="submission" date="2019-01" db="EMBL/GenBank/DDBJ databases">
        <title>Draft genome sequence of Psathyrella aberdarensis IHI B618.</title>
        <authorList>
            <person name="Buettner E."/>
            <person name="Kellner H."/>
        </authorList>
    </citation>
    <scope>NUCLEOTIDE SEQUENCE [LARGE SCALE GENOMIC DNA]</scope>
    <source>
        <strain evidence="2 3">IHI B618</strain>
    </source>
</reference>
<dbReference type="InterPro" id="IPR000626">
    <property type="entry name" value="Ubiquitin-like_dom"/>
</dbReference>
<dbReference type="EMBL" id="SDEE01000190">
    <property type="protein sequence ID" value="RXW19658.1"/>
    <property type="molecule type" value="Genomic_DNA"/>
</dbReference>
<dbReference type="InterPro" id="IPR050158">
    <property type="entry name" value="Ubiquitin_ubiquitin-like"/>
</dbReference>
<evidence type="ECO:0000313" key="2">
    <source>
        <dbReference type="EMBL" id="RXW19658.1"/>
    </source>
</evidence>
<dbReference type="Pfam" id="PF00240">
    <property type="entry name" value="ubiquitin"/>
    <property type="match status" value="1"/>
</dbReference>